<proteinExistence type="predicted"/>
<sequence>MGDSTIHTGVRTGDRSPVTDAGPGAEREGRREETRTERVVFSAGEIELVGVLRLPRASGPVPAVALTGPFTGVKEQVTGRYAERLAEAGLATLAFDHRGFGESGGRRGHEDSQGKLDDLRAAVTLLTRLPGVDPGAIGLVGICLGGGYAVRAAAADPRVRAVAGIAGAYNSPARFAEGMGIDAYRAALAGFADRYDEEVPAVAPAGGEAAMPGEEPYAYYGTFRSAAPNWENRVTRGSLHSLMTFDALGAAPLLGRTPLLVVHGKTDAYCSPELAAALVDRTPGPKRAVWLDCREHIDLYDVEPYVGRACEETAAFLHRSLTPAG</sequence>
<evidence type="ECO:0000313" key="4">
    <source>
        <dbReference type="Proteomes" id="UP000674234"/>
    </source>
</evidence>
<feature type="region of interest" description="Disordered" evidence="1">
    <location>
        <begin position="1"/>
        <end position="36"/>
    </location>
</feature>
<evidence type="ECO:0000259" key="2">
    <source>
        <dbReference type="Pfam" id="PF12146"/>
    </source>
</evidence>
<keyword evidence="4" id="KW-1185">Reference proteome</keyword>
<reference evidence="3" key="1">
    <citation type="submission" date="2021-02" db="EMBL/GenBank/DDBJ databases">
        <title>Draft genome sequence of Microbispora sp. RL4-1S isolated from rice leaves in Thailand.</title>
        <authorList>
            <person name="Muangham S."/>
            <person name="Duangmal K."/>
        </authorList>
    </citation>
    <scope>NUCLEOTIDE SEQUENCE</scope>
    <source>
        <strain evidence="3">RL4-1S</strain>
    </source>
</reference>
<keyword evidence="3" id="KW-0378">Hydrolase</keyword>
<dbReference type="InterPro" id="IPR029058">
    <property type="entry name" value="AB_hydrolase_fold"/>
</dbReference>
<dbReference type="InterPro" id="IPR022742">
    <property type="entry name" value="Hydrolase_4"/>
</dbReference>
<accession>A0A941AN18</accession>
<dbReference type="SUPFAM" id="SSF53474">
    <property type="entry name" value="alpha/beta-Hydrolases"/>
    <property type="match status" value="1"/>
</dbReference>
<evidence type="ECO:0000313" key="3">
    <source>
        <dbReference type="EMBL" id="MBP2702269.1"/>
    </source>
</evidence>
<name>A0A941AN18_9ACTN</name>
<evidence type="ECO:0000256" key="1">
    <source>
        <dbReference type="SAM" id="MobiDB-lite"/>
    </source>
</evidence>
<dbReference type="PANTHER" id="PTHR47751">
    <property type="entry name" value="SUPERFAMILY HYDROLASE, PUTATIVE (AFU_ORTHOLOGUE AFUA_2G16580)-RELATED"/>
    <property type="match status" value="1"/>
</dbReference>
<dbReference type="EMBL" id="JAFCNB010000001">
    <property type="protein sequence ID" value="MBP2702269.1"/>
    <property type="molecule type" value="Genomic_DNA"/>
</dbReference>
<organism evidence="3 4">
    <name type="scientific">Microbispora oryzae</name>
    <dbReference type="NCBI Taxonomy" id="2806554"/>
    <lineage>
        <taxon>Bacteria</taxon>
        <taxon>Bacillati</taxon>
        <taxon>Actinomycetota</taxon>
        <taxon>Actinomycetes</taxon>
        <taxon>Streptosporangiales</taxon>
        <taxon>Streptosporangiaceae</taxon>
        <taxon>Microbispora</taxon>
    </lineage>
</organism>
<dbReference type="Gene3D" id="3.40.50.1820">
    <property type="entry name" value="alpha/beta hydrolase"/>
    <property type="match status" value="1"/>
</dbReference>
<dbReference type="Proteomes" id="UP000674234">
    <property type="component" value="Unassembled WGS sequence"/>
</dbReference>
<dbReference type="PANTHER" id="PTHR47751:SF1">
    <property type="entry name" value="SUPERFAMILY HYDROLASE, PUTATIVE (AFU_ORTHOLOGUE AFUA_2G16580)-RELATED"/>
    <property type="match status" value="1"/>
</dbReference>
<dbReference type="RefSeq" id="WP_210153584.1">
    <property type="nucleotide sequence ID" value="NZ_JAFCNB010000001.1"/>
</dbReference>
<feature type="domain" description="Serine aminopeptidase S33" evidence="2">
    <location>
        <begin position="80"/>
        <end position="285"/>
    </location>
</feature>
<dbReference type="Gene3D" id="1.10.10.800">
    <property type="match status" value="1"/>
</dbReference>
<dbReference type="GO" id="GO:0016787">
    <property type="term" value="F:hydrolase activity"/>
    <property type="evidence" value="ECO:0007669"/>
    <property type="project" value="UniProtKB-KW"/>
</dbReference>
<comment type="caution">
    <text evidence="3">The sequence shown here is derived from an EMBL/GenBank/DDBJ whole genome shotgun (WGS) entry which is preliminary data.</text>
</comment>
<gene>
    <name evidence="3" type="ORF">JOL79_00475</name>
</gene>
<feature type="compositionally biased region" description="Basic and acidic residues" evidence="1">
    <location>
        <begin position="25"/>
        <end position="36"/>
    </location>
</feature>
<dbReference type="InterPro" id="IPR051411">
    <property type="entry name" value="Polyketide_trans_af380"/>
</dbReference>
<protein>
    <submittedName>
        <fullName evidence="3">Alpha/beta hydrolase</fullName>
    </submittedName>
</protein>
<dbReference type="AlphaFoldDB" id="A0A941AN18"/>
<dbReference type="Pfam" id="PF12146">
    <property type="entry name" value="Hydrolase_4"/>
    <property type="match status" value="1"/>
</dbReference>